<reference evidence="8 9" key="1">
    <citation type="journal article" date="2018" name="Sci. Rep.">
        <title>Genomic signatures of local adaptation to the degree of environmental predictability in rotifers.</title>
        <authorList>
            <person name="Franch-Gras L."/>
            <person name="Hahn C."/>
            <person name="Garcia-Roger E.M."/>
            <person name="Carmona M.J."/>
            <person name="Serra M."/>
            <person name="Gomez A."/>
        </authorList>
    </citation>
    <scope>NUCLEOTIDE SEQUENCE [LARGE SCALE GENOMIC DNA]</scope>
    <source>
        <strain evidence="8">HYR1</strain>
    </source>
</reference>
<evidence type="ECO:0000256" key="2">
    <source>
        <dbReference type="ARBA" id="ARBA00022692"/>
    </source>
</evidence>
<dbReference type="InterPro" id="IPR045176">
    <property type="entry name" value="Got1"/>
</dbReference>
<feature type="transmembrane region" description="Helical" evidence="7">
    <location>
        <begin position="12"/>
        <end position="30"/>
    </location>
</feature>
<protein>
    <submittedName>
        <fullName evidence="8">Vesicle transport GOT1B-like</fullName>
    </submittedName>
</protein>
<evidence type="ECO:0000256" key="4">
    <source>
        <dbReference type="ARBA" id="ARBA00023034"/>
    </source>
</evidence>
<evidence type="ECO:0000313" key="9">
    <source>
        <dbReference type="Proteomes" id="UP000276133"/>
    </source>
</evidence>
<organism evidence="8 9">
    <name type="scientific">Brachionus plicatilis</name>
    <name type="common">Marine rotifer</name>
    <name type="synonym">Brachionus muelleri</name>
    <dbReference type="NCBI Taxonomy" id="10195"/>
    <lineage>
        <taxon>Eukaryota</taxon>
        <taxon>Metazoa</taxon>
        <taxon>Spiralia</taxon>
        <taxon>Gnathifera</taxon>
        <taxon>Rotifera</taxon>
        <taxon>Eurotatoria</taxon>
        <taxon>Monogononta</taxon>
        <taxon>Pseudotrocha</taxon>
        <taxon>Ploima</taxon>
        <taxon>Brachionidae</taxon>
        <taxon>Brachionus</taxon>
    </lineage>
</organism>
<dbReference type="GO" id="GO:0005829">
    <property type="term" value="C:cytosol"/>
    <property type="evidence" value="ECO:0007669"/>
    <property type="project" value="GOC"/>
</dbReference>
<dbReference type="AlphaFoldDB" id="A0A3M7PUC4"/>
<feature type="transmembrane region" description="Helical" evidence="7">
    <location>
        <begin position="68"/>
        <end position="85"/>
    </location>
</feature>
<name>A0A3M7PUC4_BRAPC</name>
<proteinExistence type="inferred from homology"/>
<keyword evidence="5 7" id="KW-0472">Membrane</keyword>
<evidence type="ECO:0000256" key="6">
    <source>
        <dbReference type="ARBA" id="ARBA00025799"/>
    </source>
</evidence>
<dbReference type="OrthoDB" id="204784at2759"/>
<dbReference type="GO" id="GO:0005783">
    <property type="term" value="C:endoplasmic reticulum"/>
    <property type="evidence" value="ECO:0007669"/>
    <property type="project" value="TreeGrafter"/>
</dbReference>
<dbReference type="STRING" id="10195.A0A3M7PUC4"/>
<feature type="transmembrane region" description="Helical" evidence="7">
    <location>
        <begin position="36"/>
        <end position="56"/>
    </location>
</feature>
<dbReference type="PANTHER" id="PTHR21493">
    <property type="entry name" value="CGI-141-RELATED/LIPASE CONTAINING PROTEIN"/>
    <property type="match status" value="1"/>
</dbReference>
<evidence type="ECO:0000256" key="1">
    <source>
        <dbReference type="ARBA" id="ARBA00004653"/>
    </source>
</evidence>
<dbReference type="InterPro" id="IPR007305">
    <property type="entry name" value="Vesicle_transpt_Got1/SFT2"/>
</dbReference>
<keyword evidence="9" id="KW-1185">Reference proteome</keyword>
<dbReference type="PANTHER" id="PTHR21493:SF9">
    <property type="entry name" value="GOLGI TRANSPORT PROTEIN 1-RELATED"/>
    <property type="match status" value="1"/>
</dbReference>
<accession>A0A3M7PUC4</accession>
<dbReference type="Pfam" id="PF04178">
    <property type="entry name" value="Got1"/>
    <property type="match status" value="1"/>
</dbReference>
<comment type="similarity">
    <text evidence="6">Belongs to the GOT1 family.</text>
</comment>
<evidence type="ECO:0000313" key="8">
    <source>
        <dbReference type="EMBL" id="RNA02355.1"/>
    </source>
</evidence>
<evidence type="ECO:0000256" key="5">
    <source>
        <dbReference type="ARBA" id="ARBA00023136"/>
    </source>
</evidence>
<gene>
    <name evidence="8" type="ORF">BpHYR1_014539</name>
</gene>
<dbReference type="GO" id="GO:0006888">
    <property type="term" value="P:endoplasmic reticulum to Golgi vesicle-mediated transport"/>
    <property type="evidence" value="ECO:0007669"/>
    <property type="project" value="InterPro"/>
</dbReference>
<dbReference type="EMBL" id="REGN01008913">
    <property type="protein sequence ID" value="RNA02355.1"/>
    <property type="molecule type" value="Genomic_DNA"/>
</dbReference>
<dbReference type="Proteomes" id="UP000276133">
    <property type="component" value="Unassembled WGS sequence"/>
</dbReference>
<keyword evidence="3 7" id="KW-1133">Transmembrane helix</keyword>
<dbReference type="GO" id="GO:0000139">
    <property type="term" value="C:Golgi membrane"/>
    <property type="evidence" value="ECO:0007669"/>
    <property type="project" value="UniProtKB-SubCell"/>
</dbReference>
<evidence type="ECO:0000256" key="7">
    <source>
        <dbReference type="SAM" id="Phobius"/>
    </source>
</evidence>
<comment type="subcellular location">
    <subcellularLocation>
        <location evidence="1">Golgi apparatus membrane</location>
        <topology evidence="1">Multi-pass membrane protein</topology>
    </subcellularLocation>
</comment>
<keyword evidence="2 7" id="KW-0812">Transmembrane</keyword>
<dbReference type="GO" id="GO:0042147">
    <property type="term" value="P:retrograde transport, endosome to Golgi"/>
    <property type="evidence" value="ECO:0007669"/>
    <property type="project" value="InterPro"/>
</dbReference>
<evidence type="ECO:0000256" key="3">
    <source>
        <dbReference type="ARBA" id="ARBA00022989"/>
    </source>
</evidence>
<comment type="caution">
    <text evidence="8">The sequence shown here is derived from an EMBL/GenBank/DDBJ whole genome shotgun (WGS) entry which is preliminary data.</text>
</comment>
<keyword evidence="4" id="KW-0333">Golgi apparatus</keyword>
<sequence length="138" mass="15104">MIAFTDLQKIGIGLSGFGLFFLTLGMLLLFDKGLLAIGNILFISGISLIIGLERTVKFFFGPQKLKGSVFFFGGVFIVLIGWPLIGILIELYGFIYLFGGFLPVVVSFLRRIPFIGTLFSLPGIKQLMDKIGDGNSMV</sequence>
<feature type="transmembrane region" description="Helical" evidence="7">
    <location>
        <begin position="91"/>
        <end position="109"/>
    </location>
</feature>